<sequence>MFKKYYPILLPFLVGFVFFSCLEKARSKVIDMQPIDLTLLSETGIITKQLKNATPLNGCIRKYRLQLPEFEKGVINEANISGWVSGYLTRPTTFTSLERFEKQIENTIQDKRFEHAFNCGYYLLLKLKNGEYLSILPLVSKNVMSYVSLNGGQSSVKLCTFGTDSFTGEAPLFAYSYAKDPYTATQKCWEQAINSKFCKDNIQWRSKKEYPELYNYLGWCTWESFGGDITEENVSQSIKEIKENPVPVRWVIIDDGYLDVEVPKNGWKNQLLSFGVNNKFPNGWRPITALKNENTVKWMGIWRNMSGGMGGVSRNHTMANLKEHLMPWTAYRLERPGGNVEIETNMIIRPDYKSSEAFYNEMIRNSINGGFDFVKVDFQTYNFWMNYGSKNGVNAAHQNNKALETVCYENNVALLNCISQSNVNVFNTKYSVISRASVDVKLDNDNMFRTVQSFTNNMWWGDILVADLDMYHTSNQKTAQYLTIARAVSGGPIYISDRPIHFNKKLIDPLIFKDGKIIRTLAPAVPLADNLFTNYKTSCYRVIAPTRHKSCAIAAFNFTSKESIEGTISKKDYQFAAAKEQPYEGLWQLPHEGLVVYDWEARRGVRLNDSYKFLVNNMKGRIFNLSPIENGWAVIGLMNKYVGGCTYTIKENTKNYLKIILDESGPLIVYHNSKTPSTKFGEVTSLGNGFFKVDLKEGDKNLNLQLQLN</sequence>
<keyword evidence="1" id="KW-0119">Carbohydrate metabolism</keyword>
<evidence type="ECO:0000313" key="2">
    <source>
        <dbReference type="EMBL" id="TNJ44904.1"/>
    </source>
</evidence>
<dbReference type="SUPFAM" id="SSF51445">
    <property type="entry name" value="(Trans)glycosidases"/>
    <property type="match status" value="1"/>
</dbReference>
<proteinExistence type="predicted"/>
<evidence type="ECO:0008006" key="4">
    <source>
        <dbReference type="Google" id="ProtNLM"/>
    </source>
</evidence>
<dbReference type="PANTHER" id="PTHR31268">
    <property type="match status" value="1"/>
</dbReference>
<dbReference type="AlphaFoldDB" id="A0A5C4SNL7"/>
<gene>
    <name evidence="2" type="ORF">FGF67_07000</name>
</gene>
<dbReference type="PANTHER" id="PTHR31268:SF32">
    <property type="entry name" value="GALACTINOL--SUCROSE GALACTOSYLTRANSFERASE 2-RELATED"/>
    <property type="match status" value="1"/>
</dbReference>
<evidence type="ECO:0000256" key="1">
    <source>
        <dbReference type="ARBA" id="ARBA00023277"/>
    </source>
</evidence>
<dbReference type="InterPro" id="IPR008811">
    <property type="entry name" value="Glycosyl_hydrolases_36"/>
</dbReference>
<accession>A0A5C4SNL7</accession>
<organism evidence="2 3">
    <name type="scientific">Allotamlana fucoidanivorans</name>
    <dbReference type="NCBI Taxonomy" id="2583814"/>
    <lineage>
        <taxon>Bacteria</taxon>
        <taxon>Pseudomonadati</taxon>
        <taxon>Bacteroidota</taxon>
        <taxon>Flavobacteriia</taxon>
        <taxon>Flavobacteriales</taxon>
        <taxon>Flavobacteriaceae</taxon>
        <taxon>Allotamlana</taxon>
    </lineage>
</organism>
<dbReference type="PROSITE" id="PS51257">
    <property type="entry name" value="PROKAR_LIPOPROTEIN"/>
    <property type="match status" value="1"/>
</dbReference>
<reference evidence="2 3" key="1">
    <citation type="submission" date="2019-05" db="EMBL/GenBank/DDBJ databases">
        <title>Tamlana fucoidanivorans sp. nov., isolated from the surface of algae collected from Fujian province in China.</title>
        <authorList>
            <person name="Li J."/>
        </authorList>
    </citation>
    <scope>NUCLEOTIDE SEQUENCE [LARGE SCALE GENOMIC DNA]</scope>
    <source>
        <strain evidence="2 3">CW2-9</strain>
    </source>
</reference>
<dbReference type="EMBL" id="VDCS01000006">
    <property type="protein sequence ID" value="TNJ44904.1"/>
    <property type="molecule type" value="Genomic_DNA"/>
</dbReference>
<dbReference type="InterPro" id="IPR017853">
    <property type="entry name" value="GH"/>
</dbReference>
<protein>
    <recommendedName>
        <fullName evidence="4">Raffinose synthase</fullName>
    </recommendedName>
</protein>
<comment type="caution">
    <text evidence="2">The sequence shown here is derived from an EMBL/GenBank/DDBJ whole genome shotgun (WGS) entry which is preliminary data.</text>
</comment>
<name>A0A5C4SNL7_9FLAO</name>
<keyword evidence="3" id="KW-1185">Reference proteome</keyword>
<evidence type="ECO:0000313" key="3">
    <source>
        <dbReference type="Proteomes" id="UP000308713"/>
    </source>
</evidence>
<dbReference type="Gene3D" id="3.20.20.70">
    <property type="entry name" value="Aldolase class I"/>
    <property type="match status" value="1"/>
</dbReference>
<dbReference type="Pfam" id="PF05691">
    <property type="entry name" value="Raffinose_syn"/>
    <property type="match status" value="1"/>
</dbReference>
<dbReference type="InterPro" id="IPR013785">
    <property type="entry name" value="Aldolase_TIM"/>
</dbReference>
<dbReference type="Proteomes" id="UP000308713">
    <property type="component" value="Unassembled WGS sequence"/>
</dbReference>